<dbReference type="Proteomes" id="UP001204524">
    <property type="component" value="Unassembled WGS sequence"/>
</dbReference>
<dbReference type="Gene3D" id="2.40.30.100">
    <property type="entry name" value="AF2212/PG0164-like"/>
    <property type="match status" value="1"/>
</dbReference>
<organism evidence="1 2">
    <name type="scientific">Nocardioides pinisoli</name>
    <dbReference type="NCBI Taxonomy" id="2950279"/>
    <lineage>
        <taxon>Bacteria</taxon>
        <taxon>Bacillati</taxon>
        <taxon>Actinomycetota</taxon>
        <taxon>Actinomycetes</taxon>
        <taxon>Propionibacteriales</taxon>
        <taxon>Nocardioidaceae</taxon>
        <taxon>Nocardioides</taxon>
    </lineage>
</organism>
<evidence type="ECO:0000313" key="2">
    <source>
        <dbReference type="Proteomes" id="UP001204524"/>
    </source>
</evidence>
<protein>
    <submittedName>
        <fullName evidence="1">DUF1905 domain-containing protein</fullName>
    </submittedName>
</protein>
<gene>
    <name evidence="1" type="ORF">NCI01_00200</name>
</gene>
<dbReference type="RefSeq" id="WP_254179455.1">
    <property type="nucleotide sequence ID" value="NZ_JANARS010000001.1"/>
</dbReference>
<name>A0ABT1KSB1_9ACTN</name>
<accession>A0ABT1KSB1</accession>
<proteinExistence type="predicted"/>
<reference evidence="1 2" key="1">
    <citation type="submission" date="2022-06" db="EMBL/GenBank/DDBJ databases">
        <authorList>
            <person name="So Y."/>
        </authorList>
    </citation>
    <scope>NUCLEOTIDE SEQUENCE [LARGE SCALE GENOMIC DNA]</scope>
    <source>
        <strain evidence="1 2">STR3</strain>
    </source>
</reference>
<dbReference type="InterPro" id="IPR015018">
    <property type="entry name" value="DUF1905"/>
</dbReference>
<evidence type="ECO:0000313" key="1">
    <source>
        <dbReference type="EMBL" id="MCP3420206.1"/>
    </source>
</evidence>
<dbReference type="Pfam" id="PF08922">
    <property type="entry name" value="DUF1905"/>
    <property type="match status" value="1"/>
</dbReference>
<dbReference type="SUPFAM" id="SSF141694">
    <property type="entry name" value="AF2212/PG0164-like"/>
    <property type="match status" value="1"/>
</dbReference>
<dbReference type="EMBL" id="JANARS010000001">
    <property type="protein sequence ID" value="MCP3420206.1"/>
    <property type="molecule type" value="Genomic_DNA"/>
</dbReference>
<sequence length="105" mass="11250">MDEGVTFTAVLWRWTAREESADTGAWCFVTLPPDLADEVRERAGEPRGFGSVRVHAAAGGTTWDTSVFPDKQSGSFVLPVKKAVRAVAGVGEGDELTVTLVVREA</sequence>
<keyword evidence="2" id="KW-1185">Reference proteome</keyword>
<dbReference type="InterPro" id="IPR037079">
    <property type="entry name" value="AF2212/PG0164-like_sf"/>
</dbReference>
<comment type="caution">
    <text evidence="1">The sequence shown here is derived from an EMBL/GenBank/DDBJ whole genome shotgun (WGS) entry which is preliminary data.</text>
</comment>